<name>A0A3M6U566_POCDA</name>
<protein>
    <submittedName>
        <fullName evidence="1">Uncharacterized protein</fullName>
    </submittedName>
</protein>
<dbReference type="EMBL" id="RCHS01002239">
    <property type="protein sequence ID" value="RMX48835.1"/>
    <property type="molecule type" value="Genomic_DNA"/>
</dbReference>
<dbReference type="AlphaFoldDB" id="A0A3M6U566"/>
<sequence>MDSANVRMQVAASAILVGLAPTALCLVAMVLGEDLVTIPVYVDPRECVIRVMETVTVCLVTQALNVTTFAHKTTMVRTAPTNAIAPLHHLLVVTPSLAAATANQAS</sequence>
<dbReference type="Proteomes" id="UP000275408">
    <property type="component" value="Unassembled WGS sequence"/>
</dbReference>
<reference evidence="1 2" key="1">
    <citation type="journal article" date="2018" name="Sci. Rep.">
        <title>Comparative analysis of the Pocillopora damicornis genome highlights role of immune system in coral evolution.</title>
        <authorList>
            <person name="Cunning R."/>
            <person name="Bay R.A."/>
            <person name="Gillette P."/>
            <person name="Baker A.C."/>
            <person name="Traylor-Knowles N."/>
        </authorList>
    </citation>
    <scope>NUCLEOTIDE SEQUENCE [LARGE SCALE GENOMIC DNA]</scope>
    <source>
        <strain evidence="1">RSMAS</strain>
        <tissue evidence="1">Whole animal</tissue>
    </source>
</reference>
<organism evidence="1 2">
    <name type="scientific">Pocillopora damicornis</name>
    <name type="common">Cauliflower coral</name>
    <name type="synonym">Millepora damicornis</name>
    <dbReference type="NCBI Taxonomy" id="46731"/>
    <lineage>
        <taxon>Eukaryota</taxon>
        <taxon>Metazoa</taxon>
        <taxon>Cnidaria</taxon>
        <taxon>Anthozoa</taxon>
        <taxon>Hexacorallia</taxon>
        <taxon>Scleractinia</taxon>
        <taxon>Astrocoeniina</taxon>
        <taxon>Pocilloporidae</taxon>
        <taxon>Pocillopora</taxon>
    </lineage>
</organism>
<accession>A0A3M6U566</accession>
<evidence type="ECO:0000313" key="1">
    <source>
        <dbReference type="EMBL" id="RMX48835.1"/>
    </source>
</evidence>
<proteinExistence type="predicted"/>
<comment type="caution">
    <text evidence="1">The sequence shown here is derived from an EMBL/GenBank/DDBJ whole genome shotgun (WGS) entry which is preliminary data.</text>
</comment>
<evidence type="ECO:0000313" key="2">
    <source>
        <dbReference type="Proteomes" id="UP000275408"/>
    </source>
</evidence>
<gene>
    <name evidence="1" type="ORF">pdam_00001566</name>
</gene>
<keyword evidence="2" id="KW-1185">Reference proteome</keyword>